<feature type="compositionally biased region" description="Basic residues" evidence="1">
    <location>
        <begin position="35"/>
        <end position="46"/>
    </location>
</feature>
<dbReference type="EMBL" id="WWBZ02000016">
    <property type="protein sequence ID" value="KAF4310375.1"/>
    <property type="molecule type" value="Genomic_DNA"/>
</dbReference>
<dbReference type="Proteomes" id="UP000572817">
    <property type="component" value="Unassembled WGS sequence"/>
</dbReference>
<comment type="caution">
    <text evidence="2">The sequence shown here is derived from an EMBL/GenBank/DDBJ whole genome shotgun (WGS) entry which is preliminary data.</text>
</comment>
<sequence length="128" mass="14831">MPGHTTGGRRKPSPPPEPNSENVDLTTMVDSMIKSAKRRRDAKRTKLKNEYHNRKTETQEEITNIFSEFEQKSHRAHRVQLERLVTLLKRKEDIEGRMSTSIKALERAYLARCAEFKAAIDGRIAELR</sequence>
<dbReference type="OrthoDB" id="3747906at2759"/>
<proteinExistence type="predicted"/>
<dbReference type="AlphaFoldDB" id="A0A8H4N618"/>
<evidence type="ECO:0000313" key="3">
    <source>
        <dbReference type="Proteomes" id="UP000572817"/>
    </source>
</evidence>
<protein>
    <submittedName>
        <fullName evidence="2">Major facilitator superfamily</fullName>
    </submittedName>
</protein>
<gene>
    <name evidence="2" type="ORF">GTA08_BOTSDO02930</name>
</gene>
<evidence type="ECO:0000256" key="1">
    <source>
        <dbReference type="SAM" id="MobiDB-lite"/>
    </source>
</evidence>
<name>A0A8H4N618_9PEZI</name>
<reference evidence="2" key="1">
    <citation type="submission" date="2020-04" db="EMBL/GenBank/DDBJ databases">
        <title>Genome Assembly and Annotation of Botryosphaeria dothidea sdau 11-99, a Latent Pathogen of Apple Fruit Ring Rot in China.</title>
        <authorList>
            <person name="Yu C."/>
            <person name="Diao Y."/>
            <person name="Lu Q."/>
            <person name="Zhao J."/>
            <person name="Cui S."/>
            <person name="Peng C."/>
            <person name="He B."/>
            <person name="Liu H."/>
        </authorList>
    </citation>
    <scope>NUCLEOTIDE SEQUENCE [LARGE SCALE GENOMIC DNA]</scope>
    <source>
        <strain evidence="2">Sdau11-99</strain>
    </source>
</reference>
<accession>A0A8H4N618</accession>
<keyword evidence="3" id="KW-1185">Reference proteome</keyword>
<feature type="region of interest" description="Disordered" evidence="1">
    <location>
        <begin position="1"/>
        <end position="55"/>
    </location>
</feature>
<evidence type="ECO:0000313" key="2">
    <source>
        <dbReference type="EMBL" id="KAF4310375.1"/>
    </source>
</evidence>
<organism evidence="2 3">
    <name type="scientific">Botryosphaeria dothidea</name>
    <dbReference type="NCBI Taxonomy" id="55169"/>
    <lineage>
        <taxon>Eukaryota</taxon>
        <taxon>Fungi</taxon>
        <taxon>Dikarya</taxon>
        <taxon>Ascomycota</taxon>
        <taxon>Pezizomycotina</taxon>
        <taxon>Dothideomycetes</taxon>
        <taxon>Dothideomycetes incertae sedis</taxon>
        <taxon>Botryosphaeriales</taxon>
        <taxon>Botryosphaeriaceae</taxon>
        <taxon>Botryosphaeria</taxon>
    </lineage>
</organism>